<evidence type="ECO:0000313" key="1">
    <source>
        <dbReference type="EMBL" id="KIG13288.1"/>
    </source>
</evidence>
<organism evidence="1 2">
    <name type="scientific">Enhygromyxa salina</name>
    <dbReference type="NCBI Taxonomy" id="215803"/>
    <lineage>
        <taxon>Bacteria</taxon>
        <taxon>Pseudomonadati</taxon>
        <taxon>Myxococcota</taxon>
        <taxon>Polyangia</taxon>
        <taxon>Nannocystales</taxon>
        <taxon>Nannocystaceae</taxon>
        <taxon>Enhygromyxa</taxon>
    </lineage>
</organism>
<reference evidence="1 2" key="1">
    <citation type="submission" date="2014-12" db="EMBL/GenBank/DDBJ databases">
        <title>Genome assembly of Enhygromyxa salina DSM 15201.</title>
        <authorList>
            <person name="Sharma G."/>
            <person name="Subramanian S."/>
        </authorList>
    </citation>
    <scope>NUCLEOTIDE SEQUENCE [LARGE SCALE GENOMIC DNA]</scope>
    <source>
        <strain evidence="1 2">DSM 15201</strain>
    </source>
</reference>
<dbReference type="Proteomes" id="UP000031599">
    <property type="component" value="Unassembled WGS sequence"/>
</dbReference>
<dbReference type="AlphaFoldDB" id="A0A0C1ZQQ9"/>
<protein>
    <submittedName>
        <fullName evidence="1">Uncharacterized protein</fullName>
    </submittedName>
</protein>
<name>A0A0C1ZQQ9_9BACT</name>
<accession>A0A0C1ZQQ9</accession>
<dbReference type="EMBL" id="JMCC02000102">
    <property type="protein sequence ID" value="KIG13288.1"/>
    <property type="molecule type" value="Genomic_DNA"/>
</dbReference>
<gene>
    <name evidence="1" type="ORF">DB30_00383</name>
</gene>
<comment type="caution">
    <text evidence="1">The sequence shown here is derived from an EMBL/GenBank/DDBJ whole genome shotgun (WGS) entry which is preliminary data.</text>
</comment>
<evidence type="ECO:0000313" key="2">
    <source>
        <dbReference type="Proteomes" id="UP000031599"/>
    </source>
</evidence>
<proteinExistence type="predicted"/>
<sequence length="37" mass="4167">MLPAAAELRRITDERDNPTRLLKIPTRRAHVEAGKGL</sequence>